<comment type="caution">
    <text evidence="1">The sequence shown here is derived from an EMBL/GenBank/DDBJ whole genome shotgun (WGS) entry which is preliminary data.</text>
</comment>
<dbReference type="EMBL" id="MPSH01000014">
    <property type="protein sequence ID" value="PNH31919.1"/>
    <property type="molecule type" value="Genomic_DNA"/>
</dbReference>
<gene>
    <name evidence="1" type="ORF">BJF96_g4770</name>
</gene>
<name>A0A2J8FLZ2_VERDA</name>
<sequence>MQPRAHSPEFSQEVVASQMQKVAMASRRAVGDKDVGSIRDRAVPDVIGPRVLEGPVALSRGERAPVDPEATPICARHVDVLVFEMDDSFPSKRGSKRLW</sequence>
<proteinExistence type="predicted"/>
<evidence type="ECO:0000313" key="1">
    <source>
        <dbReference type="EMBL" id="PNH31919.1"/>
    </source>
</evidence>
<dbReference type="Proteomes" id="UP000236305">
    <property type="component" value="Unassembled WGS sequence"/>
</dbReference>
<evidence type="ECO:0000313" key="2">
    <source>
        <dbReference type="Proteomes" id="UP000236305"/>
    </source>
</evidence>
<reference evidence="1 2" key="1">
    <citation type="submission" date="2017-12" db="EMBL/GenBank/DDBJ databases">
        <title>Comparative genomics yields insights into virulence evolution of Verticillium dahliae.</title>
        <authorList>
            <person name="Fan R."/>
            <person name="Armitage A.D."/>
            <person name="Cascant-Lopez E."/>
            <person name="Sobczyk M."/>
            <person name="Cockerton H.M."/>
            <person name="Harrison R.J."/>
        </authorList>
    </citation>
    <scope>NUCLEOTIDE SEQUENCE [LARGE SCALE GENOMIC DNA]</scope>
    <source>
        <strain evidence="1 2">12008</strain>
    </source>
</reference>
<accession>A0A2J8FLZ2</accession>
<organism evidence="1 2">
    <name type="scientific">Verticillium dahliae</name>
    <name type="common">Verticillium wilt</name>
    <dbReference type="NCBI Taxonomy" id="27337"/>
    <lineage>
        <taxon>Eukaryota</taxon>
        <taxon>Fungi</taxon>
        <taxon>Dikarya</taxon>
        <taxon>Ascomycota</taxon>
        <taxon>Pezizomycotina</taxon>
        <taxon>Sordariomycetes</taxon>
        <taxon>Hypocreomycetidae</taxon>
        <taxon>Glomerellales</taxon>
        <taxon>Plectosphaerellaceae</taxon>
        <taxon>Verticillium</taxon>
    </lineage>
</organism>
<dbReference type="AlphaFoldDB" id="A0A2J8FLZ2"/>
<protein>
    <submittedName>
        <fullName evidence="1">Uncharacterized protein</fullName>
    </submittedName>
</protein>